<name>A0ABP2J4I0_9STRE</name>
<accession>A0ABP2J4I0</accession>
<dbReference type="SUPFAM" id="SSF63411">
    <property type="entry name" value="LuxS/MPP-like metallohydrolase"/>
    <property type="match status" value="1"/>
</dbReference>
<dbReference type="Gene3D" id="3.30.830.10">
    <property type="entry name" value="Metalloenzyme, LuxS/M16 peptidase-like"/>
    <property type="match status" value="1"/>
</dbReference>
<evidence type="ECO:0000313" key="2">
    <source>
        <dbReference type="EMBL" id="EFO54521.1"/>
    </source>
</evidence>
<reference evidence="2" key="1">
    <citation type="submission" date="2010-09" db="EMBL/GenBank/DDBJ databases">
        <authorList>
            <person name="Daugherty S.C."/>
            <person name="Kilian M."/>
            <person name="Tettelin H."/>
        </authorList>
    </citation>
    <scope>NUCLEOTIDE SEQUENCE [LARGE SCALE GENOMIC DNA]</scope>
    <source>
        <strain evidence="2">SK1302</strain>
    </source>
</reference>
<comment type="caution">
    <text evidence="2">The sequence shown here is derived from an EMBL/GenBank/DDBJ whole genome shotgun (WGS) entry which is preliminary data.</text>
</comment>
<dbReference type="Pfam" id="PF05193">
    <property type="entry name" value="Peptidase_M16_C"/>
    <property type="match status" value="1"/>
</dbReference>
<evidence type="ECO:0000259" key="1">
    <source>
        <dbReference type="Pfam" id="PF05193"/>
    </source>
</evidence>
<protein>
    <submittedName>
        <fullName evidence="2">Peptidase M16 inactive domain protein</fullName>
    </submittedName>
</protein>
<proteinExistence type="predicted"/>
<sequence>MAVLLVNGLLGAFPHSKLFTQVREKEGLAYTVSSHLDLFSGFLRLFAGIDRQNRNKVRKLMNHQLLDIKKWQVYR</sequence>
<organism evidence="2">
    <name type="scientific">Streptococcus infantis SK1302</name>
    <dbReference type="NCBI Taxonomy" id="871237"/>
    <lineage>
        <taxon>Bacteria</taxon>
        <taxon>Bacillati</taxon>
        <taxon>Bacillota</taxon>
        <taxon>Bacilli</taxon>
        <taxon>Lactobacillales</taxon>
        <taxon>Streptococcaceae</taxon>
        <taxon>Streptococcus</taxon>
    </lineage>
</organism>
<feature type="domain" description="Peptidase M16 C-terminal" evidence="1">
    <location>
        <begin position="2"/>
        <end position="70"/>
    </location>
</feature>
<gene>
    <name evidence="2" type="ORF">SIN_0742</name>
</gene>
<dbReference type="InterPro" id="IPR011249">
    <property type="entry name" value="Metalloenz_LuxS/M16"/>
</dbReference>
<dbReference type="InterPro" id="IPR007863">
    <property type="entry name" value="Peptidase_M16_C"/>
</dbReference>
<dbReference type="EMBL" id="AEDY01000037">
    <property type="protein sequence ID" value="EFO54521.1"/>
    <property type="molecule type" value="Genomic_DNA"/>
</dbReference>